<gene>
    <name evidence="7" type="ORF">SAMN05421672_102200</name>
</gene>
<dbReference type="PANTHER" id="PTHR37422">
    <property type="entry name" value="TEICHURONIC ACID BIOSYNTHESIS PROTEIN TUAE"/>
    <property type="match status" value="1"/>
</dbReference>
<name>A0A1N6PKP5_9PSED</name>
<proteinExistence type="predicted"/>
<dbReference type="InterPro" id="IPR051533">
    <property type="entry name" value="WaaL-like"/>
</dbReference>
<keyword evidence="7" id="KW-0436">Ligase</keyword>
<dbReference type="AlphaFoldDB" id="A0A1N6PKP5"/>
<comment type="subcellular location">
    <subcellularLocation>
        <location evidence="1">Membrane</location>
        <topology evidence="1">Multi-pass membrane protein</topology>
    </subcellularLocation>
</comment>
<dbReference type="GO" id="GO:0016874">
    <property type="term" value="F:ligase activity"/>
    <property type="evidence" value="ECO:0007669"/>
    <property type="project" value="UniProtKB-KW"/>
</dbReference>
<keyword evidence="3 5" id="KW-1133">Transmembrane helix</keyword>
<feature type="transmembrane region" description="Helical" evidence="5">
    <location>
        <begin position="220"/>
        <end position="239"/>
    </location>
</feature>
<keyword evidence="4 5" id="KW-0472">Membrane</keyword>
<dbReference type="PANTHER" id="PTHR37422:SF13">
    <property type="entry name" value="LIPOPOLYSACCHARIDE BIOSYNTHESIS PROTEIN PA4999-RELATED"/>
    <property type="match status" value="1"/>
</dbReference>
<evidence type="ECO:0000313" key="7">
    <source>
        <dbReference type="EMBL" id="SIQ04799.1"/>
    </source>
</evidence>
<dbReference type="RefSeq" id="WP_052199722.1">
    <property type="nucleotide sequence ID" value="NZ_FTMC01000002.1"/>
</dbReference>
<feature type="transmembrane region" description="Helical" evidence="5">
    <location>
        <begin position="131"/>
        <end position="152"/>
    </location>
</feature>
<feature type="domain" description="O-antigen ligase-related" evidence="6">
    <location>
        <begin position="203"/>
        <end position="344"/>
    </location>
</feature>
<sequence>MKTLEVRYSSLRFAFLMFGLLFYLKAFDFLIALVIGRRGLSMDRELEGNPVNQICGLITLLVPAWLFIRQRIFQRRSVYRDNLVLLLFLGCLLLSVFWSYEPGLSFRRFVALLGVVFFAGFAVYNYPLERLALLIGCTIGFLSLLGLAFALVSPELVFYSDGARAGAFRGVFGEKNAAARINAVAILLLLPAIRRRNRWALLAGFFALVAIALGRSATGLVLVCAGVASYWYFLTLIRLRLHRSRSVLVTSTLVYLLICLTLYANYHIFLDLLGRDSSLTDRTQIWALLAPSIEEELLRGYGFGAFWASSAADFFLRRWGYIGNAHSGYLETLLNGGLVHLVALVLLFAATLYKHFNALQQRSAVAQHASALVIIGVFILSNYVAYVVPNHRTGEFLVFCVLALSLRPARAAATSRAGVESGIYGRPSA</sequence>
<feature type="transmembrane region" description="Helical" evidence="5">
    <location>
        <begin position="246"/>
        <end position="269"/>
    </location>
</feature>
<evidence type="ECO:0000256" key="4">
    <source>
        <dbReference type="ARBA" id="ARBA00023136"/>
    </source>
</evidence>
<evidence type="ECO:0000313" key="8">
    <source>
        <dbReference type="Proteomes" id="UP000186079"/>
    </source>
</evidence>
<feature type="transmembrane region" description="Helical" evidence="5">
    <location>
        <begin position="50"/>
        <end position="68"/>
    </location>
</feature>
<feature type="transmembrane region" description="Helical" evidence="5">
    <location>
        <begin position="298"/>
        <end position="316"/>
    </location>
</feature>
<dbReference type="InterPro" id="IPR007016">
    <property type="entry name" value="O-antigen_ligase-rel_domated"/>
</dbReference>
<feature type="transmembrane region" description="Helical" evidence="5">
    <location>
        <begin position="12"/>
        <end position="35"/>
    </location>
</feature>
<organism evidence="7 8">
    <name type="scientific">Pseudomonas flexibilis</name>
    <dbReference type="NCBI Taxonomy" id="706570"/>
    <lineage>
        <taxon>Bacteria</taxon>
        <taxon>Pseudomonadati</taxon>
        <taxon>Pseudomonadota</taxon>
        <taxon>Gammaproteobacteria</taxon>
        <taxon>Pseudomonadales</taxon>
        <taxon>Pseudomonadaceae</taxon>
        <taxon>Pseudomonas</taxon>
    </lineage>
</organism>
<dbReference type="Proteomes" id="UP000186079">
    <property type="component" value="Unassembled WGS sequence"/>
</dbReference>
<accession>A0A1N6PKP5</accession>
<evidence type="ECO:0000256" key="2">
    <source>
        <dbReference type="ARBA" id="ARBA00022692"/>
    </source>
</evidence>
<dbReference type="GO" id="GO:0016020">
    <property type="term" value="C:membrane"/>
    <property type="evidence" value="ECO:0007669"/>
    <property type="project" value="UniProtKB-SubCell"/>
</dbReference>
<feature type="transmembrane region" description="Helical" evidence="5">
    <location>
        <begin position="328"/>
        <end position="353"/>
    </location>
</feature>
<evidence type="ECO:0000256" key="3">
    <source>
        <dbReference type="ARBA" id="ARBA00022989"/>
    </source>
</evidence>
<reference evidence="7 8" key="1">
    <citation type="submission" date="2017-01" db="EMBL/GenBank/DDBJ databases">
        <authorList>
            <person name="Mah S.A."/>
            <person name="Swanson W.J."/>
            <person name="Moy G.W."/>
            <person name="Vacquier V.D."/>
        </authorList>
    </citation>
    <scope>NUCLEOTIDE SEQUENCE [LARGE SCALE GENOMIC DNA]</scope>
    <source>
        <strain evidence="7 8">ATCC 29606</strain>
    </source>
</reference>
<protein>
    <submittedName>
        <fullName evidence="7">O-antigen ligase</fullName>
    </submittedName>
</protein>
<dbReference type="Pfam" id="PF04932">
    <property type="entry name" value="Wzy_C"/>
    <property type="match status" value="1"/>
</dbReference>
<evidence type="ECO:0000256" key="1">
    <source>
        <dbReference type="ARBA" id="ARBA00004141"/>
    </source>
</evidence>
<dbReference type="EMBL" id="FTMC01000002">
    <property type="protein sequence ID" value="SIQ04799.1"/>
    <property type="molecule type" value="Genomic_DNA"/>
</dbReference>
<evidence type="ECO:0000256" key="5">
    <source>
        <dbReference type="SAM" id="Phobius"/>
    </source>
</evidence>
<evidence type="ECO:0000259" key="6">
    <source>
        <dbReference type="Pfam" id="PF04932"/>
    </source>
</evidence>
<feature type="transmembrane region" description="Helical" evidence="5">
    <location>
        <begin position="80"/>
        <end position="100"/>
    </location>
</feature>
<feature type="transmembrane region" description="Helical" evidence="5">
    <location>
        <begin position="106"/>
        <end position="124"/>
    </location>
</feature>
<feature type="transmembrane region" description="Helical" evidence="5">
    <location>
        <begin position="365"/>
        <end position="388"/>
    </location>
</feature>
<keyword evidence="2 5" id="KW-0812">Transmembrane</keyword>